<evidence type="ECO:0000313" key="2">
    <source>
        <dbReference type="EMBL" id="VFK01759.1"/>
    </source>
</evidence>
<evidence type="ECO:0000256" key="1">
    <source>
        <dbReference type="SAM" id="Phobius"/>
    </source>
</evidence>
<keyword evidence="1" id="KW-1133">Transmembrane helix</keyword>
<accession>A0A450VAG0</accession>
<feature type="transmembrane region" description="Helical" evidence="1">
    <location>
        <begin position="6"/>
        <end position="26"/>
    </location>
</feature>
<keyword evidence="1" id="KW-0472">Membrane</keyword>
<keyword evidence="1" id="KW-0812">Transmembrane</keyword>
<gene>
    <name evidence="2" type="ORF">BECKH772A_GA0070896_102397</name>
    <name evidence="3" type="ORF">BECKH772B_GA0070898_102497</name>
    <name evidence="4" type="ORF">BECKH772C_GA0070978_102432</name>
</gene>
<reference evidence="2" key="1">
    <citation type="submission" date="2019-02" db="EMBL/GenBank/DDBJ databases">
        <authorList>
            <person name="Gruber-Vodicka R. H."/>
            <person name="Seah K. B. B."/>
        </authorList>
    </citation>
    <scope>NUCLEOTIDE SEQUENCE</scope>
    <source>
        <strain evidence="4">BECK_SA2B12</strain>
        <strain evidence="2">BECK_SA2B15</strain>
        <strain evidence="3">BECK_SA2B20</strain>
    </source>
</reference>
<dbReference type="EMBL" id="CAADFI010000249">
    <property type="protein sequence ID" value="VFK01855.1"/>
    <property type="molecule type" value="Genomic_DNA"/>
</dbReference>
<organism evidence="2">
    <name type="scientific">Candidatus Kentrum eta</name>
    <dbReference type="NCBI Taxonomy" id="2126337"/>
    <lineage>
        <taxon>Bacteria</taxon>
        <taxon>Pseudomonadati</taxon>
        <taxon>Pseudomonadota</taxon>
        <taxon>Gammaproteobacteria</taxon>
        <taxon>Candidatus Kentrum</taxon>
    </lineage>
</organism>
<dbReference type="EMBL" id="CAADFJ010000243">
    <property type="protein sequence ID" value="VFK05166.1"/>
    <property type="molecule type" value="Genomic_DNA"/>
</dbReference>
<name>A0A450VAG0_9GAMM</name>
<dbReference type="AlphaFoldDB" id="A0A450VAG0"/>
<evidence type="ECO:0000313" key="3">
    <source>
        <dbReference type="EMBL" id="VFK01855.1"/>
    </source>
</evidence>
<protein>
    <submittedName>
        <fullName evidence="2">Uncharacterized protein</fullName>
    </submittedName>
</protein>
<evidence type="ECO:0000313" key="4">
    <source>
        <dbReference type="EMBL" id="VFK05166.1"/>
    </source>
</evidence>
<dbReference type="EMBL" id="CAADFG010000239">
    <property type="protein sequence ID" value="VFK01759.1"/>
    <property type="molecule type" value="Genomic_DNA"/>
</dbReference>
<sequence>MDWKLLSLLGTVIVAFSGWFVVHVLNASRDRRNKRREIRVKYLIEAYRNLESAAQRPLAPAGQPNNN</sequence>
<proteinExistence type="predicted"/>